<feature type="compositionally biased region" description="Low complexity" evidence="12">
    <location>
        <begin position="870"/>
        <end position="884"/>
    </location>
</feature>
<dbReference type="Pfam" id="PF00096">
    <property type="entry name" value="zf-C2H2"/>
    <property type="match status" value="1"/>
</dbReference>
<feature type="region of interest" description="Disordered" evidence="12">
    <location>
        <begin position="650"/>
        <end position="768"/>
    </location>
</feature>
<feature type="compositionally biased region" description="Low complexity" evidence="12">
    <location>
        <begin position="234"/>
        <end position="260"/>
    </location>
</feature>
<evidence type="ECO:0000259" key="13">
    <source>
        <dbReference type="PROSITE" id="PS50157"/>
    </source>
</evidence>
<evidence type="ECO:0000256" key="12">
    <source>
        <dbReference type="SAM" id="MobiDB-lite"/>
    </source>
</evidence>
<feature type="compositionally biased region" description="Low complexity" evidence="12">
    <location>
        <begin position="121"/>
        <end position="131"/>
    </location>
</feature>
<dbReference type="InterPro" id="IPR013087">
    <property type="entry name" value="Znf_C2H2_type"/>
</dbReference>
<feature type="region of interest" description="Disordered" evidence="12">
    <location>
        <begin position="785"/>
        <end position="810"/>
    </location>
</feature>
<dbReference type="EMBL" id="JAFIQS010000007">
    <property type="protein sequence ID" value="KAG5167428.1"/>
    <property type="molecule type" value="Genomic_DNA"/>
</dbReference>
<evidence type="ECO:0000256" key="7">
    <source>
        <dbReference type="ARBA" id="ARBA00023125"/>
    </source>
</evidence>
<dbReference type="Pfam" id="PF02200">
    <property type="entry name" value="STE"/>
    <property type="match status" value="1"/>
</dbReference>
<evidence type="ECO:0000256" key="4">
    <source>
        <dbReference type="ARBA" id="ARBA00022771"/>
    </source>
</evidence>
<organism evidence="14">
    <name type="scientific">Psilocybe cubensis</name>
    <name type="common">Psychedelic mushroom</name>
    <name type="synonym">Stropharia cubensis</name>
    <dbReference type="NCBI Taxonomy" id="181762"/>
    <lineage>
        <taxon>Eukaryota</taxon>
        <taxon>Fungi</taxon>
        <taxon>Dikarya</taxon>
        <taxon>Basidiomycota</taxon>
        <taxon>Agaricomycotina</taxon>
        <taxon>Agaricomycetes</taxon>
        <taxon>Agaricomycetidae</taxon>
        <taxon>Agaricales</taxon>
        <taxon>Agaricineae</taxon>
        <taxon>Strophariaceae</taxon>
        <taxon>Psilocybe</taxon>
    </lineage>
</organism>
<dbReference type="PANTHER" id="PTHR47427">
    <property type="entry name" value="PROTEIN STE12"/>
    <property type="match status" value="1"/>
</dbReference>
<feature type="compositionally biased region" description="Polar residues" evidence="12">
    <location>
        <begin position="221"/>
        <end position="233"/>
    </location>
</feature>
<feature type="region of interest" description="Disordered" evidence="12">
    <location>
        <begin position="1006"/>
        <end position="1029"/>
    </location>
</feature>
<evidence type="ECO:0000256" key="5">
    <source>
        <dbReference type="ARBA" id="ARBA00022833"/>
    </source>
</evidence>
<sequence>MATVTPDKVAGLEPDFVPLGQRRILSGKALSPLRPSHKFPTPPHLCLHHSRLTTNTTAEISLSEGTFAALSSPHRFFLDSVAASRQRTQHRSMSTFSTMQRPHHDQQSQQQSRVYASFTESISNPSSTHSSPRTFPSDLDAFYPAHQLGINSGSGGSNVGTSSSSSGSGMHSHISHLQHSQTYPLPAGTQMHPYIPAHQRRPPLPHQNTHPHAPFHHLHQGQGQQYSQTHMQPSRSSSYSSTYTAPMPLQVSTSSSSVTQSEHDPNERTARPGNAHVHTQFHQALSAAAAAASGSGGGISVTGAGAVDAEGAGAGSGAGMAQERAEDGGGRGGSSAEICAETNQISSSSRPSSSHSRPSTSHSRSSSSASPPQAQQQQQQDYTASTPGLSAGLSRPLKPIEQERLAHLDRLKFFLATAPSSWDAAAKASGSSSGSSSSEGEFAYGGGGNGGFSGMGGALSMNSNLGLGMPLVEPAYHHAPPHPALNRFLLPNQEFVTCVLWNGLYHITGTDIVRALVFRFEAFGRPVRNMKKFEEGVFSDLRNLKPGVDACLEEPKSPFLDLLFKYQCIRTQKKQKVFYWFSVPHDRLFLDALERDLKREKMGLEPTTQVVGEPALSFTYDSKRSLYEQFSKAQGVRDGEGELETSLRIAEDGSGVGGQGVGAGASDGAEGSGSVSGDNSDAHMHDESESESVDDSGMTGGEESDAAGSSGAHRTLKRRSGAPNGHPFFTNIPLFEGSPTYKQRRKKGTKGGSMLRKGSEDYPDEFERGRSVGLGGVGVGLGAGIGTDRMGSVSRERGARPPKHPSMLHEFGPGSEDAKAQEMAEMSAADMFLKQARGQLVPGDGVVRKPKPQYVAGNVSVVYHHDGSVQQAQQQMQRGQGQQQHARRASADVGSPDFSDPDGSEGPISASYMQTTFDPSTIAPPATGQTQQQQQGLTSISQYDAASPDGKVRAFVCPLYSCQRLFKRMEHLKRHLRTHTLERPFSCTRCGKKFSRSDNLTQHLRTHERTGHGAADSVAGGAGAGAGGDPINWMEPENPVVEGEGSTGGSPGQSMPGGEDDGAMPDMLDFGAGGNGIVMFGGEEAGLGRMVGIDMNVPYDIDMHGFSSDQLDERMCEVEVPGGVRDVQGDEEGEVMRMGGVEPSLVFRQQQQQMPGSEFPFVSQPSSDFSDGQWATRPTSTHGSPAGGFARMYHTHSSSSSQSSNFGEDFGLASLSAPSHRQSFDHAGLYPPNLLEGGGIGPVRRHRSMTPSLARNGEPIRRPMTANSSDLQGVGGGSPGSVSSMNSNGGAGARGYHPYYSNNNSRANSTHNSPQVHSIPLGGELAAGRPGSRGSSYGGVSGLHEQMRQMMSMDGGGSGAGATGSVFGENAFRTGSPASFHQTESPGTFSIDLPLQYTGSPGFNPAQQQVLHAATMPQFGSSQQQQYDGYYHNVQQPHATL</sequence>
<feature type="compositionally biased region" description="Polar residues" evidence="12">
    <location>
        <begin position="88"/>
        <end position="100"/>
    </location>
</feature>
<dbReference type="GO" id="GO:0005634">
    <property type="term" value="C:nucleus"/>
    <property type="evidence" value="ECO:0007669"/>
    <property type="project" value="UniProtKB-SubCell"/>
</dbReference>
<keyword evidence="8" id="KW-0804">Transcription</keyword>
<dbReference type="Gene3D" id="3.30.160.60">
    <property type="entry name" value="Classic Zinc Finger"/>
    <property type="match status" value="2"/>
</dbReference>
<keyword evidence="9" id="KW-0539">Nucleus</keyword>
<evidence type="ECO:0000256" key="3">
    <source>
        <dbReference type="ARBA" id="ARBA00022737"/>
    </source>
</evidence>
<dbReference type="InterPro" id="IPR052127">
    <property type="entry name" value="STE12_transcription_factor"/>
</dbReference>
<evidence type="ECO:0000256" key="9">
    <source>
        <dbReference type="ARBA" id="ARBA00023242"/>
    </source>
</evidence>
<feature type="domain" description="C2H2-type" evidence="13">
    <location>
        <begin position="955"/>
        <end position="984"/>
    </location>
</feature>
<dbReference type="GO" id="GO:0003677">
    <property type="term" value="F:DNA binding"/>
    <property type="evidence" value="ECO:0007669"/>
    <property type="project" value="UniProtKB-KW"/>
</dbReference>
<feature type="compositionally biased region" description="Low complexity" evidence="12">
    <location>
        <begin position="921"/>
        <end position="942"/>
    </location>
</feature>
<reference evidence="14" key="1">
    <citation type="submission" date="2021-02" db="EMBL/GenBank/DDBJ databases">
        <title>Psilocybe cubensis genome.</title>
        <authorList>
            <person name="Mckernan K.J."/>
            <person name="Crawford S."/>
            <person name="Trippe A."/>
            <person name="Kane L.T."/>
            <person name="Mclaughlin S."/>
        </authorList>
    </citation>
    <scope>NUCLEOTIDE SEQUENCE [LARGE SCALE GENOMIC DNA]</scope>
    <source>
        <strain evidence="14">MGC-MH-2018</strain>
    </source>
</reference>
<evidence type="ECO:0000256" key="11">
    <source>
        <dbReference type="PROSITE-ProRule" id="PRU00042"/>
    </source>
</evidence>
<comment type="caution">
    <text evidence="14">The sequence shown here is derived from an EMBL/GenBank/DDBJ whole genome shotgun (WGS) entry which is preliminary data.</text>
</comment>
<keyword evidence="4 11" id="KW-0863">Zinc-finger</keyword>
<evidence type="ECO:0000256" key="10">
    <source>
        <dbReference type="ARBA" id="ARBA00024345"/>
    </source>
</evidence>
<gene>
    <name evidence="14" type="ORF">JR316_007777</name>
</gene>
<dbReference type="GO" id="GO:1990526">
    <property type="term" value="C:Ste12p-Dig1p-Dig2p complex"/>
    <property type="evidence" value="ECO:0007669"/>
    <property type="project" value="TreeGrafter"/>
</dbReference>
<feature type="region of interest" description="Disordered" evidence="12">
    <location>
        <begin position="88"/>
        <end position="273"/>
    </location>
</feature>
<dbReference type="SMART" id="SM00424">
    <property type="entry name" value="STE"/>
    <property type="match status" value="1"/>
</dbReference>
<evidence type="ECO:0000256" key="8">
    <source>
        <dbReference type="ARBA" id="ARBA00023163"/>
    </source>
</evidence>
<dbReference type="PROSITE" id="PS00028">
    <property type="entry name" value="ZINC_FINGER_C2H2_1"/>
    <property type="match status" value="2"/>
</dbReference>
<feature type="region of interest" description="Disordered" evidence="12">
    <location>
        <begin position="1239"/>
        <end position="1341"/>
    </location>
</feature>
<keyword evidence="2" id="KW-0479">Metal-binding</keyword>
<feature type="compositionally biased region" description="Low complexity" evidence="12">
    <location>
        <begin position="346"/>
        <end position="380"/>
    </location>
</feature>
<keyword evidence="5" id="KW-0862">Zinc</keyword>
<feature type="compositionally biased region" description="Basic and acidic residues" evidence="12">
    <location>
        <begin position="757"/>
        <end position="768"/>
    </location>
</feature>
<dbReference type="PROSITE" id="PS50157">
    <property type="entry name" value="ZINC_FINGER_C2H2_2"/>
    <property type="match status" value="2"/>
</dbReference>
<dbReference type="PANTHER" id="PTHR47427:SF1">
    <property type="entry name" value="PROTEIN STE12"/>
    <property type="match status" value="1"/>
</dbReference>
<dbReference type="InterPro" id="IPR003120">
    <property type="entry name" value="Ste12"/>
</dbReference>
<keyword evidence="3" id="KW-0677">Repeat</keyword>
<evidence type="ECO:0000256" key="1">
    <source>
        <dbReference type="ARBA" id="ARBA00004123"/>
    </source>
</evidence>
<feature type="compositionally biased region" description="Low complexity" evidence="12">
    <location>
        <begin position="159"/>
        <end position="172"/>
    </location>
</feature>
<proteinExistence type="inferred from homology"/>
<feature type="region of interest" description="Disordered" evidence="12">
    <location>
        <begin position="312"/>
        <end position="395"/>
    </location>
</feature>
<evidence type="ECO:0000256" key="2">
    <source>
        <dbReference type="ARBA" id="ARBA00022723"/>
    </source>
</evidence>
<feature type="region of interest" description="Disordered" evidence="12">
    <location>
        <begin position="1162"/>
        <end position="1183"/>
    </location>
</feature>
<dbReference type="GO" id="GO:1990527">
    <property type="term" value="C:Tec1p-Ste12p-Dig1p complex"/>
    <property type="evidence" value="ECO:0007669"/>
    <property type="project" value="TreeGrafter"/>
</dbReference>
<dbReference type="GO" id="GO:0003700">
    <property type="term" value="F:DNA-binding transcription factor activity"/>
    <property type="evidence" value="ECO:0007669"/>
    <property type="project" value="InterPro"/>
</dbReference>
<comment type="similarity">
    <text evidence="10">Belongs to the STE12 transcription factor family.</text>
</comment>
<feature type="region of interest" description="Disordered" evidence="12">
    <location>
        <begin position="1040"/>
        <end position="1059"/>
    </location>
</feature>
<dbReference type="SMART" id="SM00355">
    <property type="entry name" value="ZnF_C2H2"/>
    <property type="match status" value="2"/>
</dbReference>
<evidence type="ECO:0000256" key="6">
    <source>
        <dbReference type="ARBA" id="ARBA00023015"/>
    </source>
</evidence>
<dbReference type="GO" id="GO:0008270">
    <property type="term" value="F:zinc ion binding"/>
    <property type="evidence" value="ECO:0007669"/>
    <property type="project" value="UniProtKB-KW"/>
</dbReference>
<evidence type="ECO:0000313" key="14">
    <source>
        <dbReference type="EMBL" id="KAG5167428.1"/>
    </source>
</evidence>
<dbReference type="InterPro" id="IPR036236">
    <property type="entry name" value="Znf_C2H2_sf"/>
</dbReference>
<feature type="region of interest" description="Disordered" evidence="12">
    <location>
        <begin position="868"/>
        <end position="942"/>
    </location>
</feature>
<protein>
    <recommendedName>
        <fullName evidence="13">C2H2-type domain-containing protein</fullName>
    </recommendedName>
</protein>
<dbReference type="SUPFAM" id="SSF57667">
    <property type="entry name" value="beta-beta-alpha zinc fingers"/>
    <property type="match status" value="1"/>
</dbReference>
<comment type="subcellular location">
    <subcellularLocation>
        <location evidence="1">Nucleus</location>
    </subcellularLocation>
</comment>
<accession>A0A8H7XXG3</accession>
<feature type="domain" description="C2H2-type" evidence="13">
    <location>
        <begin position="985"/>
        <end position="1007"/>
    </location>
</feature>
<dbReference type="FunFam" id="3.30.160.60:FF:000064">
    <property type="entry name" value="Early growth response protein 3"/>
    <property type="match status" value="1"/>
</dbReference>
<keyword evidence="6" id="KW-0805">Transcription regulation</keyword>
<feature type="compositionally biased region" description="Low complexity" evidence="12">
    <location>
        <begin position="666"/>
        <end position="678"/>
    </location>
</feature>
<feature type="compositionally biased region" description="Polar residues" evidence="12">
    <location>
        <begin position="1300"/>
        <end position="1316"/>
    </location>
</feature>
<keyword evidence="7" id="KW-0238">DNA-binding</keyword>
<name>A0A8H7XXG3_PSICU</name>
<feature type="compositionally biased region" description="Gly residues" evidence="12">
    <location>
        <begin position="654"/>
        <end position="665"/>
    </location>
</feature>
<feature type="compositionally biased region" description="Basic and acidic residues" evidence="12">
    <location>
        <begin position="261"/>
        <end position="270"/>
    </location>
</feature>